<feature type="transmembrane region" description="Helical" evidence="1">
    <location>
        <begin position="147"/>
        <end position="165"/>
    </location>
</feature>
<dbReference type="Gene3D" id="3.30.70.270">
    <property type="match status" value="1"/>
</dbReference>
<dbReference type="Proteomes" id="UP001499924">
    <property type="component" value="Unassembled WGS sequence"/>
</dbReference>
<feature type="domain" description="GGDEF" evidence="2">
    <location>
        <begin position="210"/>
        <end position="345"/>
    </location>
</feature>
<organism evidence="3 4">
    <name type="scientific">Blastococcus jejuensis</name>
    <dbReference type="NCBI Taxonomy" id="351224"/>
    <lineage>
        <taxon>Bacteria</taxon>
        <taxon>Bacillati</taxon>
        <taxon>Actinomycetota</taxon>
        <taxon>Actinomycetes</taxon>
        <taxon>Geodermatophilales</taxon>
        <taxon>Geodermatophilaceae</taxon>
        <taxon>Blastococcus</taxon>
    </lineage>
</organism>
<protein>
    <recommendedName>
        <fullName evidence="2">GGDEF domain-containing protein</fullName>
    </recommendedName>
</protein>
<keyword evidence="1" id="KW-0812">Transmembrane</keyword>
<dbReference type="NCBIfam" id="TIGR00254">
    <property type="entry name" value="GGDEF"/>
    <property type="match status" value="1"/>
</dbReference>
<evidence type="ECO:0000313" key="3">
    <source>
        <dbReference type="EMBL" id="GAA3167901.1"/>
    </source>
</evidence>
<comment type="caution">
    <text evidence="3">The sequence shown here is derived from an EMBL/GenBank/DDBJ whole genome shotgun (WGS) entry which is preliminary data.</text>
</comment>
<feature type="transmembrane region" description="Helical" evidence="1">
    <location>
        <begin position="48"/>
        <end position="67"/>
    </location>
</feature>
<dbReference type="PROSITE" id="PS50887">
    <property type="entry name" value="GGDEF"/>
    <property type="match status" value="1"/>
</dbReference>
<feature type="transmembrane region" description="Helical" evidence="1">
    <location>
        <begin position="21"/>
        <end position="36"/>
    </location>
</feature>
<keyword evidence="1" id="KW-1133">Transmembrane helix</keyword>
<keyword evidence="1" id="KW-0472">Membrane</keyword>
<dbReference type="InterPro" id="IPR043128">
    <property type="entry name" value="Rev_trsase/Diguanyl_cyclase"/>
</dbReference>
<keyword evidence="4" id="KW-1185">Reference proteome</keyword>
<dbReference type="CDD" id="cd01949">
    <property type="entry name" value="GGDEF"/>
    <property type="match status" value="1"/>
</dbReference>
<dbReference type="PANTHER" id="PTHR45138:SF9">
    <property type="entry name" value="DIGUANYLATE CYCLASE DGCM-RELATED"/>
    <property type="match status" value="1"/>
</dbReference>
<feature type="transmembrane region" description="Helical" evidence="1">
    <location>
        <begin position="122"/>
        <end position="141"/>
    </location>
</feature>
<accession>A0ABP6P6P7</accession>
<evidence type="ECO:0000259" key="2">
    <source>
        <dbReference type="PROSITE" id="PS50887"/>
    </source>
</evidence>
<dbReference type="InterPro" id="IPR050469">
    <property type="entry name" value="Diguanylate_Cyclase"/>
</dbReference>
<dbReference type="RefSeq" id="WP_344688780.1">
    <property type="nucleotide sequence ID" value="NZ_BAAAVV010000004.1"/>
</dbReference>
<evidence type="ECO:0000313" key="4">
    <source>
        <dbReference type="Proteomes" id="UP001499924"/>
    </source>
</evidence>
<dbReference type="EMBL" id="BAAAVV010000004">
    <property type="protein sequence ID" value="GAA3167901.1"/>
    <property type="molecule type" value="Genomic_DNA"/>
</dbReference>
<dbReference type="SMART" id="SM00267">
    <property type="entry name" value="GGDEF"/>
    <property type="match status" value="1"/>
</dbReference>
<sequence length="345" mass="35773">MRFLTALRARDPQAAAHSLRLILLVCAAVVAGLTSFQETDAGPLVLTIHWSGVAALIAAAVACTVVPAERLDRLGVGVLIAVGGVVLICTLNFLTADTSAAAQAFFAFPVLWAAFHLRPAAVALVTGTALIADGATLFALMPAPAAFTDFVFFGAVLAVMAVMLLRANRTQERLVAALQQQLTIDALTGLATRRAFDSALEAALNRSVPGGTALVLIDVDAFKSINDNHGHPVGDDVLVHLAAVLRRGVRAEDAVLSRLGGDELAVLMPGCSRDVAVLRAEELLDGVRSAPLTLADGTLLALSISVGVAHVPQHSSDRRGLYTAADTALYDAKRAGRGRVAVASA</sequence>
<dbReference type="Pfam" id="PF00990">
    <property type="entry name" value="GGDEF"/>
    <property type="match status" value="1"/>
</dbReference>
<dbReference type="SUPFAM" id="SSF55073">
    <property type="entry name" value="Nucleotide cyclase"/>
    <property type="match status" value="1"/>
</dbReference>
<reference evidence="4" key="1">
    <citation type="journal article" date="2019" name="Int. J. Syst. Evol. Microbiol.">
        <title>The Global Catalogue of Microorganisms (GCM) 10K type strain sequencing project: providing services to taxonomists for standard genome sequencing and annotation.</title>
        <authorList>
            <consortium name="The Broad Institute Genomics Platform"/>
            <consortium name="The Broad Institute Genome Sequencing Center for Infectious Disease"/>
            <person name="Wu L."/>
            <person name="Ma J."/>
        </authorList>
    </citation>
    <scope>NUCLEOTIDE SEQUENCE [LARGE SCALE GENOMIC DNA]</scope>
    <source>
        <strain evidence="4">JCM 15614</strain>
    </source>
</reference>
<dbReference type="PANTHER" id="PTHR45138">
    <property type="entry name" value="REGULATORY COMPONENTS OF SENSORY TRANSDUCTION SYSTEM"/>
    <property type="match status" value="1"/>
</dbReference>
<name>A0ABP6P6P7_9ACTN</name>
<feature type="transmembrane region" description="Helical" evidence="1">
    <location>
        <begin position="74"/>
        <end position="94"/>
    </location>
</feature>
<gene>
    <name evidence="3" type="ORF">GCM10010531_20870</name>
</gene>
<dbReference type="InterPro" id="IPR029787">
    <property type="entry name" value="Nucleotide_cyclase"/>
</dbReference>
<feature type="transmembrane region" description="Helical" evidence="1">
    <location>
        <begin position="100"/>
        <end position="117"/>
    </location>
</feature>
<proteinExistence type="predicted"/>
<evidence type="ECO:0000256" key="1">
    <source>
        <dbReference type="SAM" id="Phobius"/>
    </source>
</evidence>
<dbReference type="InterPro" id="IPR000160">
    <property type="entry name" value="GGDEF_dom"/>
</dbReference>